<dbReference type="KEGG" id="dpo:117184547"/>
<sequence>MGKKRKKATNLTKTMDNYGHAKTTETTGLTSTTNTLMQTRRTNNNGAPAGITDAMRTLRCILAGSVVPLCVVYWRWLDWWCWRASWAKLEMASGSSPAAHVASVRCLSAFECCLWRPLSGWCWRKTAGFAGVWRLNTRPSRPHIIGMRDGCDPVERQQAPASASSFGMAAVSRYLRDVIVMVWCGGSVIERGLIFRPIGRRLSLLMARQLLVGQLCLVIGSGWPLDFCWIGGGSAADEASKFRPFCLKRVAGVVRQLL</sequence>
<proteinExistence type="predicted"/>
<organism evidence="1 2">
    <name type="scientific">Drosophila pseudoobscura pseudoobscura</name>
    <name type="common">Fruit fly</name>
    <dbReference type="NCBI Taxonomy" id="46245"/>
    <lineage>
        <taxon>Eukaryota</taxon>
        <taxon>Metazoa</taxon>
        <taxon>Ecdysozoa</taxon>
        <taxon>Arthropoda</taxon>
        <taxon>Hexapoda</taxon>
        <taxon>Insecta</taxon>
        <taxon>Pterygota</taxon>
        <taxon>Neoptera</taxon>
        <taxon>Endopterygota</taxon>
        <taxon>Diptera</taxon>
        <taxon>Brachycera</taxon>
        <taxon>Muscomorpha</taxon>
        <taxon>Ephydroidea</taxon>
        <taxon>Drosophilidae</taxon>
        <taxon>Drosophila</taxon>
        <taxon>Sophophora</taxon>
    </lineage>
</organism>
<keyword evidence="1" id="KW-1185">Reference proteome</keyword>
<reference evidence="2" key="1">
    <citation type="submission" date="2025-08" db="UniProtKB">
        <authorList>
            <consortium name="RefSeq"/>
        </authorList>
    </citation>
    <scope>IDENTIFICATION</scope>
    <source>
        <strain evidence="2">MV-25-SWS-2005</strain>
        <tissue evidence="2">Whole body</tissue>
    </source>
</reference>
<evidence type="ECO:0000313" key="2">
    <source>
        <dbReference type="RefSeq" id="XP_033238629.1"/>
    </source>
</evidence>
<dbReference type="InParanoid" id="A0A6I8W7M0"/>
<evidence type="ECO:0000313" key="1">
    <source>
        <dbReference type="Proteomes" id="UP000001819"/>
    </source>
</evidence>
<dbReference type="RefSeq" id="XP_033238629.1">
    <property type="nucleotide sequence ID" value="XM_033382738.1"/>
</dbReference>
<name>A0A6I8W7M0_DROPS</name>
<dbReference type="Proteomes" id="UP000001819">
    <property type="component" value="Chromosome X"/>
</dbReference>
<protein>
    <submittedName>
        <fullName evidence="2">Uncharacterized protein</fullName>
    </submittedName>
</protein>
<accession>A0A6I8W7M0</accession>
<gene>
    <name evidence="2" type="primary">LOC117184547</name>
</gene>
<dbReference type="AlphaFoldDB" id="A0A6I8W7M0"/>